<sequence length="46" mass="4949">MIMTSLVIPVSGKLWALPFVSPRCVAGQHGGIEAVEMDAGYIAYLR</sequence>
<dbReference type="EMBL" id="JAOB01000069">
    <property type="protein sequence ID" value="EUA23493.1"/>
    <property type="molecule type" value="Genomic_DNA"/>
</dbReference>
<dbReference type="PATRIC" id="fig|1299334.3.peg.7349"/>
<organism evidence="1">
    <name type="scientific">Mycobacterium xenopi 4042</name>
    <dbReference type="NCBI Taxonomy" id="1299334"/>
    <lineage>
        <taxon>Bacteria</taxon>
        <taxon>Bacillati</taxon>
        <taxon>Actinomycetota</taxon>
        <taxon>Actinomycetes</taxon>
        <taxon>Mycobacteriales</taxon>
        <taxon>Mycobacteriaceae</taxon>
        <taxon>Mycobacterium</taxon>
    </lineage>
</organism>
<name>X7ZXN1_MYCXE</name>
<dbReference type="AlphaFoldDB" id="X7ZXN1"/>
<comment type="caution">
    <text evidence="1">The sequence shown here is derived from an EMBL/GenBank/DDBJ whole genome shotgun (WGS) entry which is preliminary data.</text>
</comment>
<proteinExistence type="predicted"/>
<reference evidence="1" key="1">
    <citation type="submission" date="2014-01" db="EMBL/GenBank/DDBJ databases">
        <authorList>
            <person name="Brown-Elliot B."/>
            <person name="Wallace R."/>
            <person name="Lenaerts A."/>
            <person name="Ordway D."/>
            <person name="DeGroote M.A."/>
            <person name="Parker T."/>
            <person name="Sizemore C."/>
            <person name="Tallon L.J."/>
            <person name="Sadzewicz L.K."/>
            <person name="Sengamalay N."/>
            <person name="Fraser C.M."/>
            <person name="Hine E."/>
            <person name="Shefchek K.A."/>
            <person name="Das S.P."/>
            <person name="Tettelin H."/>
        </authorList>
    </citation>
    <scope>NUCLEOTIDE SEQUENCE [LARGE SCALE GENOMIC DNA]</scope>
    <source>
        <strain evidence="1">4042</strain>
    </source>
</reference>
<protein>
    <submittedName>
        <fullName evidence="1">Uncharacterized protein</fullName>
    </submittedName>
</protein>
<accession>X7ZXN1</accession>
<evidence type="ECO:0000313" key="1">
    <source>
        <dbReference type="EMBL" id="EUA23493.1"/>
    </source>
</evidence>
<gene>
    <name evidence="1" type="ORF">I553_5395</name>
</gene>